<evidence type="ECO:0000259" key="2">
    <source>
        <dbReference type="Pfam" id="PF08450"/>
    </source>
</evidence>
<dbReference type="PANTHER" id="PTHR47572:SF4">
    <property type="entry name" value="LACTONASE DRP35"/>
    <property type="match status" value="1"/>
</dbReference>
<keyword evidence="1" id="KW-0378">Hydrolase</keyword>
<dbReference type="Gene3D" id="2.120.10.30">
    <property type="entry name" value="TolB, C-terminal domain"/>
    <property type="match status" value="1"/>
</dbReference>
<dbReference type="InterPro" id="IPR011042">
    <property type="entry name" value="6-blade_b-propeller_TolB-like"/>
</dbReference>
<reference evidence="3 4" key="1">
    <citation type="submission" date="2023-10" db="EMBL/GenBank/DDBJ databases">
        <title>Glaciecola aquimarina strain GGW-M5 nov., isolated from a coastal seawater.</title>
        <authorList>
            <person name="Bayburt H."/>
            <person name="Kim J.M."/>
            <person name="Choi B.J."/>
            <person name="Jeon C.O."/>
        </authorList>
    </citation>
    <scope>NUCLEOTIDE SEQUENCE [LARGE SCALE GENOMIC DNA]</scope>
    <source>
        <strain evidence="3 4">KCTC 32108</strain>
    </source>
</reference>
<dbReference type="Proteomes" id="UP001247805">
    <property type="component" value="Unassembled WGS sequence"/>
</dbReference>
<dbReference type="RefSeq" id="WP_316026739.1">
    <property type="nucleotide sequence ID" value="NZ_JAWDIO010000002.1"/>
</dbReference>
<evidence type="ECO:0000313" key="3">
    <source>
        <dbReference type="EMBL" id="MDU0355192.1"/>
    </source>
</evidence>
<gene>
    <name evidence="3" type="ORF">RS130_15955</name>
</gene>
<proteinExistence type="predicted"/>
<evidence type="ECO:0000313" key="4">
    <source>
        <dbReference type="Proteomes" id="UP001247805"/>
    </source>
</evidence>
<sequence length="295" mass="32425">MKKILLALVISFCGCQSNESVAPSSLLLPKASQTVGFIEIFDKQALDYIEQDTKISIRGGGFTWIEGPTWVEDGQFLLFSDIPNNRIMKYDPKFGTSLYLDNPGYNSPQPEKNGGGSNGLLINKQKQLVLMQQGARQISIMHAPTTAPAHNFTKLVSHYGDKRLNSPNDLVQHSNGDIYFTDPTYGLNKTDSDRMQQLSFSGVYRLSSNGKLTLLDKTLTYPNGIGLSPDEKTLYVAVSDRDDQHWVAYDVKDDGNVENKRRFHDANHLAGTEGHKGGADGLAVHSSGVIFATGP</sequence>
<dbReference type="EMBL" id="JAWDIO010000002">
    <property type="protein sequence ID" value="MDU0355192.1"/>
    <property type="molecule type" value="Genomic_DNA"/>
</dbReference>
<comment type="caution">
    <text evidence="3">The sequence shown here is derived from an EMBL/GenBank/DDBJ whole genome shotgun (WGS) entry which is preliminary data.</text>
</comment>
<dbReference type="PANTHER" id="PTHR47572">
    <property type="entry name" value="LIPOPROTEIN-RELATED"/>
    <property type="match status" value="1"/>
</dbReference>
<dbReference type="InterPro" id="IPR051262">
    <property type="entry name" value="SMP-30/CGR1_Lactonase"/>
</dbReference>
<name>A0ABU3SYV9_9ALTE</name>
<evidence type="ECO:0000256" key="1">
    <source>
        <dbReference type="ARBA" id="ARBA00022801"/>
    </source>
</evidence>
<dbReference type="SUPFAM" id="SSF63829">
    <property type="entry name" value="Calcium-dependent phosphotriesterase"/>
    <property type="match status" value="1"/>
</dbReference>
<organism evidence="3 4">
    <name type="scientific">Paraglaciecola aquimarina</name>
    <dbReference type="NCBI Taxonomy" id="1235557"/>
    <lineage>
        <taxon>Bacteria</taxon>
        <taxon>Pseudomonadati</taxon>
        <taxon>Pseudomonadota</taxon>
        <taxon>Gammaproteobacteria</taxon>
        <taxon>Alteromonadales</taxon>
        <taxon>Alteromonadaceae</taxon>
        <taxon>Paraglaciecola</taxon>
    </lineage>
</organism>
<protein>
    <submittedName>
        <fullName evidence="3">SMP-30/gluconolactonase/LRE family protein</fullName>
    </submittedName>
</protein>
<dbReference type="Pfam" id="PF08450">
    <property type="entry name" value="SGL"/>
    <property type="match status" value="1"/>
</dbReference>
<feature type="domain" description="SMP-30/Gluconolactonase/LRE-like region" evidence="2">
    <location>
        <begin position="66"/>
        <end position="293"/>
    </location>
</feature>
<accession>A0ABU3SYV9</accession>
<keyword evidence="4" id="KW-1185">Reference proteome</keyword>
<dbReference type="PROSITE" id="PS51257">
    <property type="entry name" value="PROKAR_LIPOPROTEIN"/>
    <property type="match status" value="1"/>
</dbReference>
<dbReference type="InterPro" id="IPR013658">
    <property type="entry name" value="SGL"/>
</dbReference>